<dbReference type="EMBL" id="JAYWIO010000002">
    <property type="protein sequence ID" value="KAK7283218.1"/>
    <property type="molecule type" value="Genomic_DNA"/>
</dbReference>
<feature type="region of interest" description="Disordered" evidence="1">
    <location>
        <begin position="257"/>
        <end position="316"/>
    </location>
</feature>
<name>A0AAN9P141_CROPI</name>
<dbReference type="PANTHER" id="PTHR34281">
    <property type="entry name" value="PROTEIN EARLY FLOWERING 3"/>
    <property type="match status" value="1"/>
</dbReference>
<sequence length="716" mass="78372">MKRGKEDEKVVGPMFPRLHVNDKEKGGPRAPPRNKMALYEQLSIPSQRFNPAVLPLNPDTSTNNNTAPPPSSSQGTGPERNYGFPVHLPSQIPSRRAEKYTSRQSDGPNLNASLAKFQQRKKVDDDDFRVPVYVQSRTGQSNDKNLESFDGKRPASKGSRYVGCSIGGQNGFEGVPKLFSSPFVNMRKDVRNETKGFEQISPSKEQTLKSVRNTNGENVDTLLRQAKLTPNHEYQDCPLSKPSRLRQCDTFLQRECEAGSQSNDIGQGDGLVESTRETDKGNAPSANQTSPAEAINDTEYHDTRTGNTMKKGNLNKSGNVSKISRLESLSTLKITPDDVVEIIGQKRFWKARNAIASQQRLFAVQVFELHRLIKVQQLIAGSPDLLVEDGAFLGKSRLKGSTPKKLSLEYVVKPRQQTLKRKHESEKLNHKMECSAENAVGKPSLSSMKYGSQHSNYTPFDGNPHHENVAADSGMPPWCFHQSPGHQWLIPVMSPSEGLVYKPYPGPGFTGTTCGGGCGPFGPTPLGGTFMNALFGVPASHQENGVPPNTPLGSHPYFPTYGMPIMNAAMSESAVEQVKQFSAQGSYGQNVHSSGRGANVNENNPSSCDLPVQRNGAVSLFMKHQASREVELQGSKASSPSEMAQGIGRGQIAEGRDALPLYPMAPAAPEGVPQSLETVQQTRVIKVVPHNRRSATESAARIFKSIQEERKQYDIV</sequence>
<feature type="compositionally biased region" description="Basic and acidic residues" evidence="1">
    <location>
        <begin position="1"/>
        <end position="10"/>
    </location>
</feature>
<evidence type="ECO:0000313" key="3">
    <source>
        <dbReference type="Proteomes" id="UP001372338"/>
    </source>
</evidence>
<reference evidence="2 3" key="1">
    <citation type="submission" date="2024-01" db="EMBL/GenBank/DDBJ databases">
        <title>The genomes of 5 underutilized Papilionoideae crops provide insights into root nodulation and disease resistanc.</title>
        <authorList>
            <person name="Yuan L."/>
        </authorList>
    </citation>
    <scope>NUCLEOTIDE SEQUENCE [LARGE SCALE GENOMIC DNA]</scope>
    <source>
        <strain evidence="2">ZHUSHIDOU_FW_LH</strain>
        <tissue evidence="2">Leaf</tissue>
    </source>
</reference>
<comment type="caution">
    <text evidence="2">The sequence shown here is derived from an EMBL/GenBank/DDBJ whole genome shotgun (WGS) entry which is preliminary data.</text>
</comment>
<feature type="region of interest" description="Disordered" evidence="1">
    <location>
        <begin position="1"/>
        <end position="111"/>
    </location>
</feature>
<evidence type="ECO:0000256" key="1">
    <source>
        <dbReference type="SAM" id="MobiDB-lite"/>
    </source>
</evidence>
<gene>
    <name evidence="2" type="ORF">RIF29_12597</name>
</gene>
<dbReference type="AlphaFoldDB" id="A0AAN9P141"/>
<protein>
    <recommendedName>
        <fullName evidence="4">Protein EARLY FLOWERING 3</fullName>
    </recommendedName>
</protein>
<dbReference type="InterPro" id="IPR039319">
    <property type="entry name" value="ELF3-like"/>
</dbReference>
<feature type="compositionally biased region" description="Polar residues" evidence="1">
    <location>
        <begin position="102"/>
        <end position="111"/>
    </location>
</feature>
<evidence type="ECO:0000313" key="2">
    <source>
        <dbReference type="EMBL" id="KAK7283218.1"/>
    </source>
</evidence>
<keyword evidence="3" id="KW-1185">Reference proteome</keyword>
<proteinExistence type="predicted"/>
<organism evidence="2 3">
    <name type="scientific">Crotalaria pallida</name>
    <name type="common">Smooth rattlebox</name>
    <name type="synonym">Crotalaria striata</name>
    <dbReference type="NCBI Taxonomy" id="3830"/>
    <lineage>
        <taxon>Eukaryota</taxon>
        <taxon>Viridiplantae</taxon>
        <taxon>Streptophyta</taxon>
        <taxon>Embryophyta</taxon>
        <taxon>Tracheophyta</taxon>
        <taxon>Spermatophyta</taxon>
        <taxon>Magnoliopsida</taxon>
        <taxon>eudicotyledons</taxon>
        <taxon>Gunneridae</taxon>
        <taxon>Pentapetalae</taxon>
        <taxon>rosids</taxon>
        <taxon>fabids</taxon>
        <taxon>Fabales</taxon>
        <taxon>Fabaceae</taxon>
        <taxon>Papilionoideae</taxon>
        <taxon>50 kb inversion clade</taxon>
        <taxon>genistoids sensu lato</taxon>
        <taxon>core genistoids</taxon>
        <taxon>Crotalarieae</taxon>
        <taxon>Crotalaria</taxon>
    </lineage>
</organism>
<dbReference type="PANTHER" id="PTHR34281:SF2">
    <property type="entry name" value="PROTEIN EARLY FLOWERING 3"/>
    <property type="match status" value="1"/>
</dbReference>
<dbReference type="Proteomes" id="UP001372338">
    <property type="component" value="Unassembled WGS sequence"/>
</dbReference>
<dbReference type="GO" id="GO:2000028">
    <property type="term" value="P:regulation of photoperiodism, flowering"/>
    <property type="evidence" value="ECO:0007669"/>
    <property type="project" value="InterPro"/>
</dbReference>
<feature type="compositionally biased region" description="Polar residues" evidence="1">
    <location>
        <begin position="58"/>
        <end position="76"/>
    </location>
</feature>
<evidence type="ECO:0008006" key="4">
    <source>
        <dbReference type="Google" id="ProtNLM"/>
    </source>
</evidence>
<accession>A0AAN9P141</accession>
<feature type="compositionally biased region" description="Polar residues" evidence="1">
    <location>
        <begin position="305"/>
        <end position="316"/>
    </location>
</feature>